<gene>
    <name evidence="1" type="ORF">Pmar_PMAR011540</name>
</gene>
<proteinExistence type="predicted"/>
<protein>
    <submittedName>
        <fullName evidence="1">Uncharacterized protein</fullName>
    </submittedName>
</protein>
<dbReference type="Proteomes" id="UP000007800">
    <property type="component" value="Unassembled WGS sequence"/>
</dbReference>
<sequence>MHYVFHRLNHTVGDALGDPKCKKLCSEVEGVLRICYNFLAQSSVQKNAYKRVIQHFTAETLPVAWCETRYKLQDLDQGAHGLRKYSWKHDTDVNVFAK</sequence>
<dbReference type="GeneID" id="9042037"/>
<evidence type="ECO:0000313" key="1">
    <source>
        <dbReference type="EMBL" id="EER05515.1"/>
    </source>
</evidence>
<reference evidence="1 2" key="1">
    <citation type="submission" date="2008-07" db="EMBL/GenBank/DDBJ databases">
        <authorList>
            <person name="El-Sayed N."/>
            <person name="Caler E."/>
            <person name="Inman J."/>
            <person name="Amedeo P."/>
            <person name="Hass B."/>
            <person name="Wortman J."/>
        </authorList>
    </citation>
    <scope>NUCLEOTIDE SEQUENCE [LARGE SCALE GENOMIC DNA]</scope>
    <source>
        <strain evidence="2">ATCC 50983 / TXsc</strain>
    </source>
</reference>
<name>C5LC32_PERM5</name>
<keyword evidence="2" id="KW-1185">Reference proteome</keyword>
<dbReference type="AlphaFoldDB" id="C5LC32"/>
<evidence type="ECO:0000313" key="2">
    <source>
        <dbReference type="Proteomes" id="UP000007800"/>
    </source>
</evidence>
<dbReference type="RefSeq" id="XP_002773699.1">
    <property type="nucleotide sequence ID" value="XM_002773653.1"/>
</dbReference>
<organism evidence="2">
    <name type="scientific">Perkinsus marinus (strain ATCC 50983 / TXsc)</name>
    <dbReference type="NCBI Taxonomy" id="423536"/>
    <lineage>
        <taxon>Eukaryota</taxon>
        <taxon>Sar</taxon>
        <taxon>Alveolata</taxon>
        <taxon>Perkinsozoa</taxon>
        <taxon>Perkinsea</taxon>
        <taxon>Perkinsida</taxon>
        <taxon>Perkinsidae</taxon>
        <taxon>Perkinsus</taxon>
    </lineage>
</organism>
<dbReference type="EMBL" id="GG680918">
    <property type="protein sequence ID" value="EER05515.1"/>
    <property type="molecule type" value="Genomic_DNA"/>
</dbReference>
<dbReference type="InParanoid" id="C5LC32"/>
<accession>C5LC32</accession>